<name>A0AB39T977_9ACTN</name>
<dbReference type="EMBL" id="CP163445">
    <property type="protein sequence ID" value="XDQ77022.1"/>
    <property type="molecule type" value="Genomic_DNA"/>
</dbReference>
<gene>
    <name evidence="1" type="ORF">AB2U05_00255</name>
</gene>
<evidence type="ECO:0000313" key="1">
    <source>
        <dbReference type="EMBL" id="XDQ77022.1"/>
    </source>
</evidence>
<protein>
    <submittedName>
        <fullName evidence="1">Uncharacterized protein</fullName>
    </submittedName>
</protein>
<sequence length="572" mass="59827">MSGTGHLTTPGGTRAAVEPWAGTLAALTPELASALGPLLRRLDALIGEREPVAEAQGEPDGFGGLARSGPLERLLPSEWLLAEEFPEEFLRRYTEHELLHLAAELRSTTSRGRVVALVEAGPAQAGAGRLVQLAALLVLHRRAAARGGELVVGVLGDEPGRLFGGEPAELLPRWLNARRPTDPSAEDVRRAEDALDAADRAWLLASPRLAAELPARPRTLTAEEAGWSAEGVGRVRVRVDGGADAELTLPPAPIAVRALRGAEFRRARAATTETSAPLPVTGGALPVFTSGTRELLLRGADASVLVAVKLVCDGSVESSGRPRRHVLRGPVVAAAQHGRRLLVLCVVRGRLVLEVIGRPVPDPDGYAVDAAAVGLPPAGSAAFAELTDQPVLPVLREDDGLLLPVAGRWRRIAPGGVVTEDGPVASTAGGRPFRWAREPRLSAVPLPPAAADAAHVVHGAGLVGWSADGREWRLDHERIGPRSIVLRDEGAEVIGLTQEGGEPVLITRTGAAGLVRAVRADGVRTHTGLSGGAGTPAVHPKLPLIVAEPRPGALVVADTVTGRRHFTIRSSE</sequence>
<organism evidence="1">
    <name type="scientific">Streptomyces sp. Y1</name>
    <dbReference type="NCBI Taxonomy" id="3238634"/>
    <lineage>
        <taxon>Bacteria</taxon>
        <taxon>Bacillati</taxon>
        <taxon>Actinomycetota</taxon>
        <taxon>Actinomycetes</taxon>
        <taxon>Kitasatosporales</taxon>
        <taxon>Streptomycetaceae</taxon>
        <taxon>Streptomyces</taxon>
    </lineage>
</organism>
<reference evidence="1" key="1">
    <citation type="submission" date="2024-07" db="EMBL/GenBank/DDBJ databases">
        <authorList>
            <person name="Yu S.T."/>
        </authorList>
    </citation>
    <scope>NUCLEOTIDE SEQUENCE</scope>
    <source>
        <strain evidence="1">Y1</strain>
    </source>
</reference>
<dbReference type="AlphaFoldDB" id="A0AB39T977"/>
<accession>A0AB39T977</accession>
<proteinExistence type="predicted"/>
<dbReference type="RefSeq" id="WP_369182030.1">
    <property type="nucleotide sequence ID" value="NZ_CP163445.1"/>
</dbReference>